<evidence type="ECO:0000256" key="3">
    <source>
        <dbReference type="ARBA" id="ARBA00022741"/>
    </source>
</evidence>
<evidence type="ECO:0000256" key="4">
    <source>
        <dbReference type="ARBA" id="ARBA00022840"/>
    </source>
</evidence>
<dbReference type="PROSITE" id="PS50893">
    <property type="entry name" value="ABC_TRANSPORTER_2"/>
    <property type="match status" value="1"/>
</dbReference>
<proteinExistence type="inferred from homology"/>
<dbReference type="RefSeq" id="WP_183806696.1">
    <property type="nucleotide sequence ID" value="NZ_JACIEE010000007.1"/>
</dbReference>
<evidence type="ECO:0000256" key="2">
    <source>
        <dbReference type="ARBA" id="ARBA00022448"/>
    </source>
</evidence>
<evidence type="ECO:0000313" key="7">
    <source>
        <dbReference type="Proteomes" id="UP000574761"/>
    </source>
</evidence>
<comment type="caution">
    <text evidence="6">The sequence shown here is derived from an EMBL/GenBank/DDBJ whole genome shotgun (WGS) entry which is preliminary data.</text>
</comment>
<dbReference type="GO" id="GO:0016887">
    <property type="term" value="F:ATP hydrolysis activity"/>
    <property type="evidence" value="ECO:0007669"/>
    <property type="project" value="InterPro"/>
</dbReference>
<dbReference type="PROSITE" id="PS00211">
    <property type="entry name" value="ABC_TRANSPORTER_1"/>
    <property type="match status" value="1"/>
</dbReference>
<keyword evidence="7" id="KW-1185">Reference proteome</keyword>
<comment type="similarity">
    <text evidence="1">Belongs to the ABC transporter superfamily.</text>
</comment>
<protein>
    <submittedName>
        <fullName evidence="6">Cu-processing system ATP-binding protein</fullName>
    </submittedName>
</protein>
<feature type="domain" description="ABC transporter" evidence="5">
    <location>
        <begin position="5"/>
        <end position="238"/>
    </location>
</feature>
<dbReference type="AlphaFoldDB" id="A0A7W6D9A8"/>
<dbReference type="InterPro" id="IPR027417">
    <property type="entry name" value="P-loop_NTPase"/>
</dbReference>
<keyword evidence="4 6" id="KW-0067">ATP-binding</keyword>
<dbReference type="InterPro" id="IPR051782">
    <property type="entry name" value="ABC_Transporter_VariousFunc"/>
</dbReference>
<evidence type="ECO:0000313" key="6">
    <source>
        <dbReference type="EMBL" id="MBB3978442.1"/>
    </source>
</evidence>
<keyword evidence="2" id="KW-0813">Transport</keyword>
<accession>A0A7W6D9A8</accession>
<evidence type="ECO:0000256" key="1">
    <source>
        <dbReference type="ARBA" id="ARBA00005417"/>
    </source>
</evidence>
<dbReference type="PANTHER" id="PTHR42939">
    <property type="entry name" value="ABC TRANSPORTER ATP-BINDING PROTEIN ALBC-RELATED"/>
    <property type="match status" value="1"/>
</dbReference>
<dbReference type="Proteomes" id="UP000574761">
    <property type="component" value="Unassembled WGS sequence"/>
</dbReference>
<organism evidence="6 7">
    <name type="scientific">Mycoplana azooxidifex</name>
    <dbReference type="NCBI Taxonomy" id="1636188"/>
    <lineage>
        <taxon>Bacteria</taxon>
        <taxon>Pseudomonadati</taxon>
        <taxon>Pseudomonadota</taxon>
        <taxon>Alphaproteobacteria</taxon>
        <taxon>Hyphomicrobiales</taxon>
        <taxon>Rhizobiaceae</taxon>
        <taxon>Mycoplana</taxon>
    </lineage>
</organism>
<gene>
    <name evidence="6" type="ORF">GGQ64_003676</name>
</gene>
<dbReference type="InterPro" id="IPR017871">
    <property type="entry name" value="ABC_transporter-like_CS"/>
</dbReference>
<dbReference type="InterPro" id="IPR003439">
    <property type="entry name" value="ABC_transporter-like_ATP-bd"/>
</dbReference>
<sequence length="308" mass="32903">MTPTLTISRLTKAFPGSAGRQRIQAVEALKQVSLTLEAGKRAALLGHNGAGKSTMMKIVLGLIPFDSGEVSVCGAHPGSPAARTRVAYLPENVAFHPALTGEEQLRHYLSLRGEDPRQAMELLARVGLTPAARRRIGTYSKGMRQRVGLAQTLIGRPRLLVLDEPTSGLDPVSRRDFYDLLDGLAAEGTAILLSSHVLTEVEARTDRILILSGGELVAEGTLADLRARAALPVSLLVRPAPGYAARLAAAFPEGSQDGDGLLRLACRQAEKLPLLARITMLGSAVADLDVIPPSLEDIYSHFSRRDGQ</sequence>
<reference evidence="6 7" key="1">
    <citation type="submission" date="2020-08" db="EMBL/GenBank/DDBJ databases">
        <title>Genomic Encyclopedia of Type Strains, Phase IV (KMG-IV): sequencing the most valuable type-strain genomes for metagenomic binning, comparative biology and taxonomic classification.</title>
        <authorList>
            <person name="Goeker M."/>
        </authorList>
    </citation>
    <scope>NUCLEOTIDE SEQUENCE [LARGE SCALE GENOMIC DNA]</scope>
    <source>
        <strain evidence="6 7">DSM 100211</strain>
    </source>
</reference>
<dbReference type="GO" id="GO:0005524">
    <property type="term" value="F:ATP binding"/>
    <property type="evidence" value="ECO:0007669"/>
    <property type="project" value="UniProtKB-KW"/>
</dbReference>
<dbReference type="EMBL" id="JACIEE010000007">
    <property type="protein sequence ID" value="MBB3978442.1"/>
    <property type="molecule type" value="Genomic_DNA"/>
</dbReference>
<dbReference type="CDD" id="cd03230">
    <property type="entry name" value="ABC_DR_subfamily_A"/>
    <property type="match status" value="1"/>
</dbReference>
<name>A0A7W6D9A8_9HYPH</name>
<keyword evidence="3" id="KW-0547">Nucleotide-binding</keyword>
<dbReference type="Pfam" id="PF00005">
    <property type="entry name" value="ABC_tran"/>
    <property type="match status" value="1"/>
</dbReference>
<dbReference type="SUPFAM" id="SSF52540">
    <property type="entry name" value="P-loop containing nucleoside triphosphate hydrolases"/>
    <property type="match status" value="1"/>
</dbReference>
<dbReference type="InterPro" id="IPR003593">
    <property type="entry name" value="AAA+_ATPase"/>
</dbReference>
<evidence type="ECO:0000259" key="5">
    <source>
        <dbReference type="PROSITE" id="PS50893"/>
    </source>
</evidence>
<dbReference type="PANTHER" id="PTHR42939:SF1">
    <property type="entry name" value="ABC TRANSPORTER ATP-BINDING PROTEIN ALBC-RELATED"/>
    <property type="match status" value="1"/>
</dbReference>
<dbReference type="Gene3D" id="3.40.50.300">
    <property type="entry name" value="P-loop containing nucleotide triphosphate hydrolases"/>
    <property type="match status" value="1"/>
</dbReference>
<dbReference type="SMART" id="SM00382">
    <property type="entry name" value="AAA"/>
    <property type="match status" value="1"/>
</dbReference>